<dbReference type="InterPro" id="IPR048769">
    <property type="entry name" value="HepT-like_dom"/>
</dbReference>
<organism evidence="2 3">
    <name type="scientific">Azospirillum argentinense</name>
    <dbReference type="NCBI Taxonomy" id="2970906"/>
    <lineage>
        <taxon>Bacteria</taxon>
        <taxon>Pseudomonadati</taxon>
        <taxon>Pseudomonadota</taxon>
        <taxon>Alphaproteobacteria</taxon>
        <taxon>Rhodospirillales</taxon>
        <taxon>Azospirillaceae</taxon>
        <taxon>Azospirillum</taxon>
    </lineage>
</organism>
<evidence type="ECO:0000313" key="2">
    <source>
        <dbReference type="EMBL" id="QCN95769.1"/>
    </source>
</evidence>
<dbReference type="Pfam" id="PF20797">
    <property type="entry name" value="HepT-like_2"/>
    <property type="match status" value="1"/>
</dbReference>
<dbReference type="RefSeq" id="WP_137115521.1">
    <property type="nucleotide sequence ID" value="NZ_CP032321.1"/>
</dbReference>
<reference evidence="2 3" key="1">
    <citation type="submission" date="2018-09" db="EMBL/GenBank/DDBJ databases">
        <title>Whole genome based analysis of evolution and adaptive divergence in Indian and Brazilian strains of Azospirillum brasilense.</title>
        <authorList>
            <person name="Singh C."/>
            <person name="Tripathi A.K."/>
        </authorList>
    </citation>
    <scope>NUCLEOTIDE SEQUENCE [LARGE SCALE GENOMIC DNA]</scope>
    <source>
        <strain evidence="2 3">MTCC4035</strain>
    </source>
</reference>
<dbReference type="EMBL" id="CP032321">
    <property type="protein sequence ID" value="QCN95769.1"/>
    <property type="molecule type" value="Genomic_DNA"/>
</dbReference>
<feature type="domain" description="HepT-like" evidence="1">
    <location>
        <begin position="49"/>
        <end position="156"/>
    </location>
</feature>
<accession>A0A4D8PM37</accession>
<dbReference type="AlphaFoldDB" id="A0A4D8PM37"/>
<evidence type="ECO:0000259" key="1">
    <source>
        <dbReference type="Pfam" id="PF20797"/>
    </source>
</evidence>
<gene>
    <name evidence="2" type="ORF">D3093_11165</name>
</gene>
<proteinExistence type="predicted"/>
<dbReference type="KEGG" id="aare:D3093_11165"/>
<sequence length="162" mass="17397">MAAHPALWADIQRDLDAARTDIRNAAMRADALQAGGELSGDLRMDREYAIGLMLHNGYGALECALERLVQAVDGGLPSGAAYHAELIRRAAAPVAGLRPAMITSETAGRLQKLRSFQHALRHAYGGYDYTRAAENVPVAVAVEDSFRTDMTAFATSMGILPE</sequence>
<evidence type="ECO:0000313" key="3">
    <source>
        <dbReference type="Proteomes" id="UP000298595"/>
    </source>
</evidence>
<name>A0A4D8PM37_9PROT</name>
<protein>
    <recommendedName>
        <fullName evidence="1">HepT-like domain-containing protein</fullName>
    </recommendedName>
</protein>
<dbReference type="Proteomes" id="UP000298595">
    <property type="component" value="Chromosome"/>
</dbReference>